<dbReference type="InterPro" id="IPR036640">
    <property type="entry name" value="ABC1_TM_sf"/>
</dbReference>
<evidence type="ECO:0000256" key="2">
    <source>
        <dbReference type="ARBA" id="ARBA00022692"/>
    </source>
</evidence>
<dbReference type="GO" id="GO:0005524">
    <property type="term" value="F:ATP binding"/>
    <property type="evidence" value="ECO:0007669"/>
    <property type="project" value="InterPro"/>
</dbReference>
<evidence type="ECO:0000256" key="3">
    <source>
        <dbReference type="ARBA" id="ARBA00022989"/>
    </source>
</evidence>
<dbReference type="GO" id="GO:0140359">
    <property type="term" value="F:ABC-type transporter activity"/>
    <property type="evidence" value="ECO:0007669"/>
    <property type="project" value="InterPro"/>
</dbReference>
<accession>A0A1I7MRZ1</accession>
<feature type="transmembrane region" description="Helical" evidence="6">
    <location>
        <begin position="259"/>
        <end position="280"/>
    </location>
</feature>
<evidence type="ECO:0000313" key="9">
    <source>
        <dbReference type="Proteomes" id="UP000198881"/>
    </source>
</evidence>
<dbReference type="GO" id="GO:0005886">
    <property type="term" value="C:plasma membrane"/>
    <property type="evidence" value="ECO:0007669"/>
    <property type="project" value="UniProtKB-SubCell"/>
</dbReference>
<dbReference type="RefSeq" id="WP_091699189.1">
    <property type="nucleotide sequence ID" value="NZ_FPCG01000012.1"/>
</dbReference>
<evidence type="ECO:0000256" key="4">
    <source>
        <dbReference type="ARBA" id="ARBA00023136"/>
    </source>
</evidence>
<keyword evidence="3 6" id="KW-1133">Transmembrane helix</keyword>
<evidence type="ECO:0000256" key="5">
    <source>
        <dbReference type="SAM" id="MobiDB-lite"/>
    </source>
</evidence>
<keyword evidence="2 6" id="KW-0812">Transmembrane</keyword>
<evidence type="ECO:0000256" key="6">
    <source>
        <dbReference type="SAM" id="Phobius"/>
    </source>
</evidence>
<evidence type="ECO:0000313" key="8">
    <source>
        <dbReference type="EMBL" id="SFV24629.1"/>
    </source>
</evidence>
<sequence length="650" mass="69255">MPAAPRPSALQQTPARTPVQHTLEDIMATRSADPDDARQRPRVFRLSAQSPEPEDPAELAVAQDGSAPGPAESDDEGTEAWGRDERMPTVWRGRRRWLLVLLLLLGVFQAAMALVMAFTVDALLGGPAQLNQALRSGVGPDGHALNPAALAQMGTYIPWPQLALLAGAVLSLGAARWAERVVAEDLGQDYVFEQRRRLIGSALAGAGNPSLGVTITRASNDLTAVRNWISQGLVPLVTAVPLIAVLVAVLTLSTPLVGAAVGAPILLLVVLLPPLAKATFERARHLRRRRGRMSARIADTVQAGESIQAAGGVKRELNALDRDSGKVVGAAVARAKVTGLVRALAITAAALSTAAVVTLGALGLVDAAGVASALTLVGVMAAPLGELGRVVEYRQNYKAARRIQAPLLSQADRLQEDERLREQAWKEVPRQREVTGRHGLRISRMCVDGQRAPLLAARAGERILVHSHDPGRIQPFLAALLAGQNTPGPEGHEVPELVMMVDGYDYTRAPGRQRRRLLGHASARIPLERGSVSRSITYRHPSADEEQMLRALDRVGLVETVEALPNGTGTRLKNGGQPLSASQRARLKLGRALMDDPPLLVLDGIDADLDAAGIDLLREELADYPGVVLFTSSAPEAIAPGHRVWTIDAP</sequence>
<keyword evidence="4 6" id="KW-0472">Membrane</keyword>
<dbReference type="PROSITE" id="PS50929">
    <property type="entry name" value="ABC_TM1F"/>
    <property type="match status" value="1"/>
</dbReference>
<dbReference type="EMBL" id="FPCG01000012">
    <property type="protein sequence ID" value="SFV24629.1"/>
    <property type="molecule type" value="Genomic_DNA"/>
</dbReference>
<dbReference type="PANTHER" id="PTHR24221:SF654">
    <property type="entry name" value="ATP-BINDING CASSETTE SUB-FAMILY B MEMBER 6"/>
    <property type="match status" value="1"/>
</dbReference>
<evidence type="ECO:0000259" key="7">
    <source>
        <dbReference type="PROSITE" id="PS50929"/>
    </source>
</evidence>
<feature type="transmembrane region" description="Helical" evidence="6">
    <location>
        <begin position="233"/>
        <end position="253"/>
    </location>
</feature>
<name>A0A1I7MRZ1_9MICC</name>
<dbReference type="PANTHER" id="PTHR24221">
    <property type="entry name" value="ATP-BINDING CASSETTE SUB-FAMILY B"/>
    <property type="match status" value="1"/>
</dbReference>
<dbReference type="SUPFAM" id="SSF52540">
    <property type="entry name" value="P-loop containing nucleoside triphosphate hydrolases"/>
    <property type="match status" value="1"/>
</dbReference>
<keyword evidence="9" id="KW-1185">Reference proteome</keyword>
<dbReference type="InterPro" id="IPR027417">
    <property type="entry name" value="P-loop_NTPase"/>
</dbReference>
<protein>
    <submittedName>
        <fullName evidence="8">ABC-type multidrug transport system, ATPase and permease component</fullName>
    </submittedName>
</protein>
<feature type="transmembrane region" description="Helical" evidence="6">
    <location>
        <begin position="370"/>
        <end position="391"/>
    </location>
</feature>
<reference evidence="8 9" key="1">
    <citation type="submission" date="2016-10" db="EMBL/GenBank/DDBJ databases">
        <authorList>
            <person name="de Groot N.N."/>
        </authorList>
    </citation>
    <scope>NUCLEOTIDE SEQUENCE [LARGE SCALE GENOMIC DNA]</scope>
    <source>
        <strain evidence="8 9">CGMCC 1.7054</strain>
    </source>
</reference>
<evidence type="ECO:0000256" key="1">
    <source>
        <dbReference type="ARBA" id="ARBA00004651"/>
    </source>
</evidence>
<dbReference type="AlphaFoldDB" id="A0A1I7MRZ1"/>
<feature type="transmembrane region" description="Helical" evidence="6">
    <location>
        <begin position="97"/>
        <end position="120"/>
    </location>
</feature>
<dbReference type="OrthoDB" id="3700947at2"/>
<organism evidence="8 9">
    <name type="scientific">Micrococcus terreus</name>
    <dbReference type="NCBI Taxonomy" id="574650"/>
    <lineage>
        <taxon>Bacteria</taxon>
        <taxon>Bacillati</taxon>
        <taxon>Actinomycetota</taxon>
        <taxon>Actinomycetes</taxon>
        <taxon>Micrococcales</taxon>
        <taxon>Micrococcaceae</taxon>
        <taxon>Micrococcus</taxon>
    </lineage>
</organism>
<feature type="transmembrane region" description="Helical" evidence="6">
    <location>
        <begin position="159"/>
        <end position="178"/>
    </location>
</feature>
<dbReference type="InterPro" id="IPR039421">
    <property type="entry name" value="Type_1_exporter"/>
</dbReference>
<feature type="domain" description="ABC transmembrane type-1" evidence="7">
    <location>
        <begin position="97"/>
        <end position="396"/>
    </location>
</feature>
<proteinExistence type="predicted"/>
<dbReference type="STRING" id="574650.SAMN04487966_11223"/>
<dbReference type="SUPFAM" id="SSF90123">
    <property type="entry name" value="ABC transporter transmembrane region"/>
    <property type="match status" value="1"/>
</dbReference>
<gene>
    <name evidence="8" type="ORF">SAMN04487966_11223</name>
</gene>
<feature type="region of interest" description="Disordered" evidence="5">
    <location>
        <begin position="1"/>
        <end position="84"/>
    </location>
</feature>
<comment type="subcellular location">
    <subcellularLocation>
        <location evidence="1">Cell membrane</location>
        <topology evidence="1">Multi-pass membrane protein</topology>
    </subcellularLocation>
</comment>
<dbReference type="Proteomes" id="UP000198881">
    <property type="component" value="Unassembled WGS sequence"/>
</dbReference>
<dbReference type="Gene3D" id="1.20.1560.10">
    <property type="entry name" value="ABC transporter type 1, transmembrane domain"/>
    <property type="match status" value="1"/>
</dbReference>
<dbReference type="Gene3D" id="3.40.50.300">
    <property type="entry name" value="P-loop containing nucleotide triphosphate hydrolases"/>
    <property type="match status" value="1"/>
</dbReference>
<dbReference type="InterPro" id="IPR011527">
    <property type="entry name" value="ABC1_TM_dom"/>
</dbReference>
<feature type="transmembrane region" description="Helical" evidence="6">
    <location>
        <begin position="343"/>
        <end position="364"/>
    </location>
</feature>